<dbReference type="EC" id="1.4.3.4" evidence="6"/>
<organism evidence="6 7">
    <name type="scientific">Herbaspirillum seropedicae (strain SmR1)</name>
    <dbReference type="NCBI Taxonomy" id="757424"/>
    <lineage>
        <taxon>Bacteria</taxon>
        <taxon>Pseudomonadati</taxon>
        <taxon>Pseudomonadota</taxon>
        <taxon>Betaproteobacteria</taxon>
        <taxon>Burkholderiales</taxon>
        <taxon>Oxalobacteraceae</taxon>
        <taxon>Herbaspirillum</taxon>
    </lineage>
</organism>
<gene>
    <name evidence="6" type="primary">maoN</name>
    <name evidence="6" type="ordered locus">Hsero_1279</name>
</gene>
<feature type="binding site" evidence="4">
    <location>
        <begin position="65"/>
        <end position="66"/>
    </location>
    <ligand>
        <name>FAD</name>
        <dbReference type="ChEBI" id="CHEBI:57692"/>
    </ligand>
</feature>
<dbReference type="STRING" id="757424.Hsero_1279"/>
<evidence type="ECO:0000259" key="5">
    <source>
        <dbReference type="Pfam" id="PF01593"/>
    </source>
</evidence>
<evidence type="ECO:0000256" key="3">
    <source>
        <dbReference type="ARBA" id="ARBA00023002"/>
    </source>
</evidence>
<evidence type="ECO:0000313" key="7">
    <source>
        <dbReference type="Proteomes" id="UP000000329"/>
    </source>
</evidence>
<comment type="similarity">
    <text evidence="2">Belongs to the flavin monoamine oxidase family.</text>
</comment>
<dbReference type="AlphaFoldDB" id="D8INX5"/>
<name>D8INX5_HERSS</name>
<keyword evidence="3 6" id="KW-0560">Oxidoreductase</keyword>
<dbReference type="Proteomes" id="UP000000329">
    <property type="component" value="Chromosome"/>
</dbReference>
<protein>
    <submittedName>
        <fullName evidence="6">Amine oxidase N protein</fullName>
        <ecNumber evidence="6">1.4.3.4</ecNumber>
    </submittedName>
</protein>
<evidence type="ECO:0000256" key="4">
    <source>
        <dbReference type="PIRSR" id="PIRSR601613-1"/>
    </source>
</evidence>
<dbReference type="Gene3D" id="3.90.660.10">
    <property type="match status" value="1"/>
</dbReference>
<dbReference type="eggNOG" id="COG1231">
    <property type="taxonomic scope" value="Bacteria"/>
</dbReference>
<dbReference type="SUPFAM" id="SSF51905">
    <property type="entry name" value="FAD/NAD(P)-binding domain"/>
    <property type="match status" value="1"/>
</dbReference>
<dbReference type="PANTHER" id="PTHR43563">
    <property type="entry name" value="AMINE OXIDASE"/>
    <property type="match status" value="1"/>
</dbReference>
<dbReference type="InterPro" id="IPR002937">
    <property type="entry name" value="Amino_oxidase"/>
</dbReference>
<evidence type="ECO:0000256" key="1">
    <source>
        <dbReference type="ARBA" id="ARBA00001974"/>
    </source>
</evidence>
<dbReference type="InterPro" id="IPR001613">
    <property type="entry name" value="Flavin_amine_oxidase"/>
</dbReference>
<reference evidence="6 7" key="1">
    <citation type="submission" date="2010-04" db="EMBL/GenBank/DDBJ databases">
        <title>The genome of Herbaspirillum seropedicae SmR1, an endophytic, nitrogen-fixing, plant-growth promoting beta-Proteobacteria.</title>
        <authorList>
            <person name="Pedrosa F.O."/>
            <person name="Monteiro R.A."/>
            <person name="Wassem R."/>
            <person name="Cruz L.M."/>
            <person name="Ayub R.A."/>
            <person name="Colauto N.B."/>
            <person name="Fernandez M.A."/>
            <person name="Fungaro M.H.P."/>
            <person name="Grisard E.C."/>
            <person name="Hungria M."/>
            <person name="Madeira H.M.F."/>
            <person name="Nodari R.O."/>
            <person name="Osaku C.A."/>
            <person name="Petzl-Erler M.L."/>
            <person name="Terenzi H."/>
            <person name="Vieira L.G.E."/>
            <person name="Almeida M.I.M."/>
            <person name="Alves L.R."/>
            <person name="Arantes O.M.N."/>
            <person name="Balsanelli E."/>
            <person name="Barcellos F.G."/>
            <person name="Baura V.A."/>
            <person name="Binde D.R."/>
            <person name="Campo R.J."/>
            <person name="Chubatsu L.S."/>
            <person name="Chueire L.M.O."/>
            <person name="Ciferri R.R."/>
            <person name="Correa L.C."/>
            <person name="da Conceicao Silva J.L."/>
            <person name="Dabul A.N.G."/>
            <person name="Dambros B.P."/>
            <person name="Faoro H."/>
            <person name="Favetti A."/>
            <person name="Friedermann G."/>
            <person name="Furlaneto M.C."/>
            <person name="Gasques L.S."/>
            <person name="Gimenes C.C.T."/>
            <person name="Gioppo N.M.R."/>
            <person name="Glienke-Blanco C."/>
            <person name="Godoy L.P."/>
            <person name="Guerra M.P."/>
            <person name="Karp S."/>
            <person name="Kava-Cordeiro V."/>
            <person name="Margarido V.P."/>
            <person name="Mathioni S.M."/>
            <person name="Menck-Soares M.A."/>
            <person name="Murace N.K."/>
            <person name="Nicolas M.F."/>
            <person name="Oliveira C.E.C."/>
            <person name="Pagnan N.A.B."/>
            <person name="Pamphile J.A."/>
            <person name="Patussi E.V."/>
            <person name="Pereira L.F.P."/>
            <person name="Pereira-Ferrari L."/>
            <person name="Pinto F.G.S."/>
            <person name="Precoma C."/>
            <person name="Prioli A.J."/>
            <person name="Prioli S.M.A.P."/>
            <person name="Raittz R.T."/>
            <person name="Ramos H.J.O."/>
            <person name="Ribeiro E.M.S.F."/>
            <person name="Rigo L.U."/>
            <person name="Rocha C.L.M.S.C."/>
            <person name="Rocha S.N."/>
            <person name="Santos K."/>
            <person name="Satori D."/>
            <person name="Silva A.G."/>
            <person name="Simao R.C.G."/>
            <person name="Soares M.A.M."/>
            <person name="Souza E.M."/>
            <person name="Steffens M.B.R."/>
            <person name="Steindel M."/>
            <person name="Tadra-Sfeir M.Z."/>
            <person name="Takahashi E.K."/>
            <person name="Torres R.A."/>
            <person name="Valle J.S."/>
            <person name="Vernal J.I."/>
            <person name="Vilas-Boas L.A."/>
            <person name="Watanabe M.A.E."/>
            <person name="Weiss V.A."/>
            <person name="Yates M.A."/>
            <person name="Souza E.M."/>
        </authorList>
    </citation>
    <scope>NUCLEOTIDE SEQUENCE [LARGE SCALE GENOMIC DNA]</scope>
    <source>
        <strain evidence="6 7">SmR1</strain>
    </source>
</reference>
<dbReference type="RefSeq" id="WP_013233300.1">
    <property type="nucleotide sequence ID" value="NC_014323.1"/>
</dbReference>
<dbReference type="PANTHER" id="PTHR43563:SF1">
    <property type="entry name" value="AMINE OXIDASE [FLAVIN-CONTAINING] B"/>
    <property type="match status" value="1"/>
</dbReference>
<sequence length="466" mass="50333">MKTTSDGHHIKAGCAPIHGLPSPAALSSKIPDGNAYDVVVVGAGFAGLTAARELGSRGLRVAIVEARDRIGGRTFIAEQNGQKYEVGGTWVHWGQAYVWNELHRYGLGISESISGTPESISLLTSQGLETDSAEAMGKDLSAALQLFCDVDGARGEIAFANPHCPDPVADRFDSISLAERLAQIELSSRQRALLEAFVTMNAATDPAKGGFYDQLRWWALGEYSTEALLKRLGRYKIAKGTSALALALLKDSKADLFVGEPVSEITARADGVRLQARNISLQAKSLVVAVPMNVLGDIRFTSGLPQAREQAHRQRHVCAGTKFIAQVDRNVGAWIGFAPYPNALTMVISDRVINGKSLLVGFGPDDKIDLTDIGQIQSELRKFLPDINVTEVLAHDWINDPYAKGGWTWFAPNQTTRHLASLQASAPPLFFANTDWASGWRGFIDGAIEEGIRAAREVGEFLSPQA</sequence>
<evidence type="ECO:0000256" key="2">
    <source>
        <dbReference type="ARBA" id="ARBA00005995"/>
    </source>
</evidence>
<dbReference type="GO" id="GO:0097621">
    <property type="term" value="F:monoamine oxidase activity"/>
    <property type="evidence" value="ECO:0007669"/>
    <property type="project" value="UniProtKB-EC"/>
</dbReference>
<comment type="cofactor">
    <cofactor evidence="1">
        <name>FAD</name>
        <dbReference type="ChEBI" id="CHEBI:57692"/>
    </cofactor>
</comment>
<feature type="binding site" evidence="4">
    <location>
        <position position="262"/>
    </location>
    <ligand>
        <name>FAD</name>
        <dbReference type="ChEBI" id="CHEBI:57692"/>
    </ligand>
</feature>
<dbReference type="PRINTS" id="PR00757">
    <property type="entry name" value="AMINEOXDASEF"/>
</dbReference>
<dbReference type="HOGENOM" id="CLU_004498_9_1_4"/>
<keyword evidence="7" id="KW-1185">Reference proteome</keyword>
<dbReference type="Pfam" id="PF01593">
    <property type="entry name" value="Amino_oxidase"/>
    <property type="match status" value="1"/>
</dbReference>
<dbReference type="Gene3D" id="1.10.405.10">
    <property type="entry name" value="Guanine Nucleotide Dissociation Inhibitor, domain 1"/>
    <property type="match status" value="1"/>
</dbReference>
<dbReference type="Gene3D" id="3.50.50.60">
    <property type="entry name" value="FAD/NAD(P)-binding domain"/>
    <property type="match status" value="1"/>
</dbReference>
<dbReference type="InterPro" id="IPR050703">
    <property type="entry name" value="Flavin_MAO"/>
</dbReference>
<dbReference type="OrthoDB" id="3972913at2"/>
<dbReference type="InterPro" id="IPR036188">
    <property type="entry name" value="FAD/NAD-bd_sf"/>
</dbReference>
<feature type="binding site" evidence="4">
    <location>
        <position position="362"/>
    </location>
    <ligand>
        <name>substrate</name>
    </ligand>
</feature>
<proteinExistence type="inferred from homology"/>
<dbReference type="EMBL" id="CP002039">
    <property type="protein sequence ID" value="ADJ62795.1"/>
    <property type="molecule type" value="Genomic_DNA"/>
</dbReference>
<accession>D8INX5</accession>
<dbReference type="KEGG" id="hse:Hsero_1279"/>
<feature type="domain" description="Amine oxidase" evidence="5">
    <location>
        <begin position="45"/>
        <end position="458"/>
    </location>
</feature>
<evidence type="ECO:0000313" key="6">
    <source>
        <dbReference type="EMBL" id="ADJ62795.1"/>
    </source>
</evidence>